<keyword evidence="1" id="KW-0175">Coiled coil</keyword>
<organism evidence="3 4">
    <name type="scientific">Aureobasidium namibiae CBS 147.97</name>
    <dbReference type="NCBI Taxonomy" id="1043004"/>
    <lineage>
        <taxon>Eukaryota</taxon>
        <taxon>Fungi</taxon>
        <taxon>Dikarya</taxon>
        <taxon>Ascomycota</taxon>
        <taxon>Pezizomycotina</taxon>
        <taxon>Dothideomycetes</taxon>
        <taxon>Dothideomycetidae</taxon>
        <taxon>Dothideales</taxon>
        <taxon>Saccotheciaceae</taxon>
        <taxon>Aureobasidium</taxon>
    </lineage>
</organism>
<accession>A0A074X7J4</accession>
<evidence type="ECO:0000313" key="3">
    <source>
        <dbReference type="EMBL" id="KEQ78002.1"/>
    </source>
</evidence>
<dbReference type="GeneID" id="25416104"/>
<proteinExistence type="predicted"/>
<protein>
    <submittedName>
        <fullName evidence="3">Uncharacterized protein</fullName>
    </submittedName>
</protein>
<dbReference type="OrthoDB" id="3926558at2759"/>
<dbReference type="HOGENOM" id="CLU_2026255_0_0_1"/>
<dbReference type="AlphaFoldDB" id="A0A074X7J4"/>
<feature type="region of interest" description="Disordered" evidence="2">
    <location>
        <begin position="1"/>
        <end position="27"/>
    </location>
</feature>
<gene>
    <name evidence="3" type="ORF">M436DRAFT_77861</name>
</gene>
<sequence length="112" mass="12524">MASTAPLKRKRSGEDLTAANTKRALRPRIPSVTTSIQVSKTRVKKPLIKRVTPVLEIKPATTSPSTNLLLQKDKIIEQLRLELAEANNNLANTQKRLSELEKQLLLSPTHHQ</sequence>
<name>A0A074X7J4_9PEZI</name>
<dbReference type="RefSeq" id="XP_013432430.1">
    <property type="nucleotide sequence ID" value="XM_013576976.1"/>
</dbReference>
<evidence type="ECO:0000256" key="2">
    <source>
        <dbReference type="SAM" id="MobiDB-lite"/>
    </source>
</evidence>
<dbReference type="EMBL" id="KL584702">
    <property type="protein sequence ID" value="KEQ78002.1"/>
    <property type="molecule type" value="Genomic_DNA"/>
</dbReference>
<evidence type="ECO:0000256" key="1">
    <source>
        <dbReference type="SAM" id="Coils"/>
    </source>
</evidence>
<evidence type="ECO:0000313" key="4">
    <source>
        <dbReference type="Proteomes" id="UP000027730"/>
    </source>
</evidence>
<feature type="coiled-coil region" evidence="1">
    <location>
        <begin position="69"/>
        <end position="103"/>
    </location>
</feature>
<reference evidence="3 4" key="1">
    <citation type="journal article" date="2014" name="BMC Genomics">
        <title>Genome sequencing of four Aureobasidium pullulans varieties: biotechnological potential, stress tolerance, and description of new species.</title>
        <authorList>
            <person name="Gostin Ar C."/>
            <person name="Ohm R.A."/>
            <person name="Kogej T."/>
            <person name="Sonjak S."/>
            <person name="Turk M."/>
            <person name="Zajc J."/>
            <person name="Zalar P."/>
            <person name="Grube M."/>
            <person name="Sun H."/>
            <person name="Han J."/>
            <person name="Sharma A."/>
            <person name="Chiniquy J."/>
            <person name="Ngan C.Y."/>
            <person name="Lipzen A."/>
            <person name="Barry K."/>
            <person name="Grigoriev I.V."/>
            <person name="Gunde-Cimerman N."/>
        </authorList>
    </citation>
    <scope>NUCLEOTIDE SEQUENCE [LARGE SCALE GENOMIC DNA]</scope>
    <source>
        <strain evidence="3 4">CBS 147.97</strain>
    </source>
</reference>
<dbReference type="Proteomes" id="UP000027730">
    <property type="component" value="Unassembled WGS sequence"/>
</dbReference>
<keyword evidence="4" id="KW-1185">Reference proteome</keyword>